<feature type="region of interest" description="Disordered" evidence="1">
    <location>
        <begin position="60"/>
        <end position="134"/>
    </location>
</feature>
<feature type="compositionally biased region" description="Pro residues" evidence="1">
    <location>
        <begin position="96"/>
        <end position="106"/>
    </location>
</feature>
<organism evidence="2 3">
    <name type="scientific">Curvularia kusanoi</name>
    <name type="common">Cochliobolus kusanoi</name>
    <dbReference type="NCBI Taxonomy" id="90978"/>
    <lineage>
        <taxon>Eukaryota</taxon>
        <taxon>Fungi</taxon>
        <taxon>Dikarya</taxon>
        <taxon>Ascomycota</taxon>
        <taxon>Pezizomycotina</taxon>
        <taxon>Dothideomycetes</taxon>
        <taxon>Pleosporomycetidae</taxon>
        <taxon>Pleosporales</taxon>
        <taxon>Pleosporineae</taxon>
        <taxon>Pleosporaceae</taxon>
        <taxon>Curvularia</taxon>
    </lineage>
</organism>
<dbReference type="AlphaFoldDB" id="A0A9P4TGJ9"/>
<reference evidence="2" key="1">
    <citation type="submission" date="2019-04" db="EMBL/GenBank/DDBJ databases">
        <title>Sequencing of skin fungus with MAO and IRED activity.</title>
        <authorList>
            <person name="Marsaioli A.J."/>
            <person name="Bonatto J.M.C."/>
            <person name="Reis Junior O."/>
        </authorList>
    </citation>
    <scope>NUCLEOTIDE SEQUENCE</scope>
    <source>
        <strain evidence="2">30M1</strain>
    </source>
</reference>
<sequence>MAAIANFALQAAAPTLLQTVGLLSTRGLSPSPTLNLISELPSIQATQVVSPSVFPPDNDLQLAGLQLPDSNTATLPPSDLGPWDPNWQPSNLGDNPPEPAPLPDPEPSIVTTWPSDSTLDPSIPEPSMTILNLNPDPTSDFAPFDWEQFWLPPHSGPMPTYLSPAPLFFPDLLPAPLSEEEQADLLPTTLPEPLLADPTPEVVDTGSVLDGTHDWAFYEDGVVTVDGVELNPAEGAYARWLPGDVYTGTFSNGLMIGKHLIPYPEEYRQWMEAHNIQLGGGGAWLAH</sequence>
<keyword evidence="3" id="KW-1185">Reference proteome</keyword>
<protein>
    <submittedName>
        <fullName evidence="2">Uncharacterized protein</fullName>
    </submittedName>
</protein>
<dbReference type="EMBL" id="SWKU01000010">
    <property type="protein sequence ID" value="KAF3003229.1"/>
    <property type="molecule type" value="Genomic_DNA"/>
</dbReference>
<feature type="compositionally biased region" description="Polar residues" evidence="1">
    <location>
        <begin position="109"/>
        <end position="120"/>
    </location>
</feature>
<evidence type="ECO:0000256" key="1">
    <source>
        <dbReference type="SAM" id="MobiDB-lite"/>
    </source>
</evidence>
<gene>
    <name evidence="2" type="ORF">E8E13_009933</name>
</gene>
<dbReference type="Proteomes" id="UP000801428">
    <property type="component" value="Unassembled WGS sequence"/>
</dbReference>
<name>A0A9P4TGJ9_CURKU</name>
<proteinExistence type="predicted"/>
<accession>A0A9P4TGJ9</accession>
<evidence type="ECO:0000313" key="3">
    <source>
        <dbReference type="Proteomes" id="UP000801428"/>
    </source>
</evidence>
<dbReference type="OrthoDB" id="3565477at2759"/>
<evidence type="ECO:0000313" key="2">
    <source>
        <dbReference type="EMBL" id="KAF3003229.1"/>
    </source>
</evidence>
<comment type="caution">
    <text evidence="2">The sequence shown here is derived from an EMBL/GenBank/DDBJ whole genome shotgun (WGS) entry which is preliminary data.</text>
</comment>